<evidence type="ECO:0000256" key="1">
    <source>
        <dbReference type="ARBA" id="ARBA00004633"/>
    </source>
</evidence>
<dbReference type="InterPro" id="IPR009851">
    <property type="entry name" value="Mod_r"/>
</dbReference>
<dbReference type="InterPro" id="IPR037202">
    <property type="entry name" value="ESCRT_assembly_dom"/>
</dbReference>
<gene>
    <name evidence="12" type="primary">VPS37D</name>
</gene>
<comment type="function">
    <text evidence="6">Component of the ESCRT-I complex, a regulator of vesicular trafficking process. Required for the sorting of endocytic ubiquitinated cargos into multivesicular bodies. May be involved in cell growth and differentiation.</text>
</comment>
<evidence type="ECO:0000256" key="4">
    <source>
        <dbReference type="ARBA" id="ARBA00022753"/>
    </source>
</evidence>
<evidence type="ECO:0000256" key="6">
    <source>
        <dbReference type="ARBA" id="ARBA00025010"/>
    </source>
</evidence>
<feature type="coiled-coil region" evidence="8">
    <location>
        <begin position="87"/>
        <end position="144"/>
    </location>
</feature>
<dbReference type="CTD" id="155382"/>
<dbReference type="SUPFAM" id="SSF140111">
    <property type="entry name" value="Endosomal sorting complex assembly domain"/>
    <property type="match status" value="1"/>
</dbReference>
<dbReference type="GeneID" id="102386774"/>
<keyword evidence="5 7" id="KW-0653">Protein transport</keyword>
<organism evidence="11 12">
    <name type="scientific">Alligator sinensis</name>
    <name type="common">Chinese alligator</name>
    <dbReference type="NCBI Taxonomy" id="38654"/>
    <lineage>
        <taxon>Eukaryota</taxon>
        <taxon>Metazoa</taxon>
        <taxon>Chordata</taxon>
        <taxon>Craniata</taxon>
        <taxon>Vertebrata</taxon>
        <taxon>Euteleostomi</taxon>
        <taxon>Archelosauria</taxon>
        <taxon>Archosauria</taxon>
        <taxon>Crocodylia</taxon>
        <taxon>Alligatoridae</taxon>
        <taxon>Alligatorinae</taxon>
        <taxon>Alligator</taxon>
    </lineage>
</organism>
<evidence type="ECO:0000256" key="2">
    <source>
        <dbReference type="ARBA" id="ARBA00007617"/>
    </source>
</evidence>
<evidence type="ECO:0000256" key="3">
    <source>
        <dbReference type="ARBA" id="ARBA00022448"/>
    </source>
</evidence>
<dbReference type="InterPro" id="IPR029012">
    <property type="entry name" value="Helix_hairpin_bin_sf"/>
</dbReference>
<dbReference type="RefSeq" id="XP_025067173.1">
    <property type="nucleotide sequence ID" value="XM_025211388.1"/>
</dbReference>
<sequence>MEASSFSLLPSVKSEEGEEEAGHFCFHPVVEEKGGCFELNRHHVDLLELQDNTKFQSLQLEREMCLALNYTLAKENLSLQPQLENGKASLAIKYQELKEMREACQEKQQRVAAYLEKWNPQSALTRLQADLDAAETESEVQMEKFLSQEMPLDAFLESFQQSRMVSHLRRTQVEKLQELLKKPPSLRSTCSKGQEPPSPSPAPTHIALVQNKATPKMFQLHYGFTPAILVSSDAVIPFPMAVAPPSRNLPPLGPSAGQMPVSRAHPPRLCSPLRLMGHISLLSPRPFRVEPSRLSCQQKQEPPHR</sequence>
<dbReference type="PANTHER" id="PTHR13678">
    <property type="entry name" value="VACUOLAR PROTEIN SORTING-ASSOCIATED PROTEIN 37"/>
    <property type="match status" value="1"/>
</dbReference>
<accession>A0A3Q0H9N8</accession>
<dbReference type="Proteomes" id="UP000189705">
    <property type="component" value="Unplaced"/>
</dbReference>
<evidence type="ECO:0000259" key="10">
    <source>
        <dbReference type="PROSITE" id="PS51314"/>
    </source>
</evidence>
<name>A0A3Q0H9N8_ALLSI</name>
<dbReference type="InParanoid" id="A0A3Q0H9N8"/>
<feature type="region of interest" description="Disordered" evidence="9">
    <location>
        <begin position="183"/>
        <end position="203"/>
    </location>
</feature>
<comment type="similarity">
    <text evidence="2">Belongs to the VPS37 family.</text>
</comment>
<evidence type="ECO:0000313" key="11">
    <source>
        <dbReference type="Proteomes" id="UP000189705"/>
    </source>
</evidence>
<dbReference type="PANTHER" id="PTHR13678:SF12">
    <property type="entry name" value="VACUOLAR PROTEIN SORTING-ASSOCIATED PROTEIN 37D"/>
    <property type="match status" value="1"/>
</dbReference>
<evidence type="ECO:0000313" key="12">
    <source>
        <dbReference type="RefSeq" id="XP_025067173.1"/>
    </source>
</evidence>
<keyword evidence="8" id="KW-0175">Coiled coil</keyword>
<dbReference type="PROSITE" id="PS51314">
    <property type="entry name" value="VPS37_C"/>
    <property type="match status" value="1"/>
</dbReference>
<reference evidence="12" key="1">
    <citation type="submission" date="2025-08" db="UniProtKB">
        <authorList>
            <consortium name="RefSeq"/>
        </authorList>
    </citation>
    <scope>IDENTIFICATION</scope>
</reference>
<evidence type="ECO:0000256" key="7">
    <source>
        <dbReference type="PROSITE-ProRule" id="PRU00646"/>
    </source>
</evidence>
<proteinExistence type="inferred from homology"/>
<dbReference type="STRING" id="38654.A0A3Q0H9N8"/>
<protein>
    <submittedName>
        <fullName evidence="12">Vacuolar protein sorting-associated protein 37D isoform X1</fullName>
    </submittedName>
</protein>
<dbReference type="Pfam" id="PF07200">
    <property type="entry name" value="Mod_r"/>
    <property type="match status" value="1"/>
</dbReference>
<evidence type="ECO:0000256" key="8">
    <source>
        <dbReference type="SAM" id="Coils"/>
    </source>
</evidence>
<comment type="subcellular location">
    <subcellularLocation>
        <location evidence="1">Late endosome membrane</location>
        <topology evidence="1">Peripheral membrane protein</topology>
    </subcellularLocation>
</comment>
<keyword evidence="11" id="KW-1185">Reference proteome</keyword>
<dbReference type="GO" id="GO:0031902">
    <property type="term" value="C:late endosome membrane"/>
    <property type="evidence" value="ECO:0007669"/>
    <property type="project" value="UniProtKB-SubCell"/>
</dbReference>
<keyword evidence="4" id="KW-0967">Endosome</keyword>
<dbReference type="Gene3D" id="1.10.287.660">
    <property type="entry name" value="Helix hairpin bin"/>
    <property type="match status" value="1"/>
</dbReference>
<evidence type="ECO:0000256" key="9">
    <source>
        <dbReference type="SAM" id="MobiDB-lite"/>
    </source>
</evidence>
<evidence type="ECO:0000256" key="5">
    <source>
        <dbReference type="ARBA" id="ARBA00022927"/>
    </source>
</evidence>
<keyword evidence="3 7" id="KW-0813">Transport</keyword>
<dbReference type="AlphaFoldDB" id="A0A3Q0H9N8"/>
<dbReference type="GO" id="GO:0043162">
    <property type="term" value="P:ubiquitin-dependent protein catabolic process via the multivesicular body sorting pathway"/>
    <property type="evidence" value="ECO:0007669"/>
    <property type="project" value="TreeGrafter"/>
</dbReference>
<feature type="domain" description="VPS37 C-terminal" evidence="10">
    <location>
        <begin position="101"/>
        <end position="190"/>
    </location>
</feature>
<dbReference type="GO" id="GO:0000813">
    <property type="term" value="C:ESCRT I complex"/>
    <property type="evidence" value="ECO:0007669"/>
    <property type="project" value="TreeGrafter"/>
</dbReference>
<dbReference type="GO" id="GO:0006612">
    <property type="term" value="P:protein targeting to membrane"/>
    <property type="evidence" value="ECO:0007669"/>
    <property type="project" value="TreeGrafter"/>
</dbReference>
<dbReference type="GO" id="GO:0006623">
    <property type="term" value="P:protein targeting to vacuole"/>
    <property type="evidence" value="ECO:0007669"/>
    <property type="project" value="TreeGrafter"/>
</dbReference>